<dbReference type="Proteomes" id="UP001180020">
    <property type="component" value="Unassembled WGS sequence"/>
</dbReference>
<keyword evidence="4" id="KW-1185">Reference proteome</keyword>
<dbReference type="GO" id="GO:0045927">
    <property type="term" value="P:positive regulation of growth"/>
    <property type="evidence" value="ECO:0007669"/>
    <property type="project" value="InterPro"/>
</dbReference>
<dbReference type="AlphaFoldDB" id="A0AAV9C3X4"/>
<accession>A0AAV9C3X4</accession>
<organism evidence="3 4">
    <name type="scientific">Acorus calamus</name>
    <name type="common">Sweet flag</name>
    <dbReference type="NCBI Taxonomy" id="4465"/>
    <lineage>
        <taxon>Eukaryota</taxon>
        <taxon>Viridiplantae</taxon>
        <taxon>Streptophyta</taxon>
        <taxon>Embryophyta</taxon>
        <taxon>Tracheophyta</taxon>
        <taxon>Spermatophyta</taxon>
        <taxon>Magnoliopsida</taxon>
        <taxon>Liliopsida</taxon>
        <taxon>Acoraceae</taxon>
        <taxon>Acorus</taxon>
    </lineage>
</organism>
<reference evidence="3" key="2">
    <citation type="submission" date="2023-06" db="EMBL/GenBank/DDBJ databases">
        <authorList>
            <person name="Ma L."/>
            <person name="Liu K.-W."/>
            <person name="Li Z."/>
            <person name="Hsiao Y.-Y."/>
            <person name="Qi Y."/>
            <person name="Fu T."/>
            <person name="Tang G."/>
            <person name="Zhang D."/>
            <person name="Sun W.-H."/>
            <person name="Liu D.-K."/>
            <person name="Li Y."/>
            <person name="Chen G.-Z."/>
            <person name="Liu X.-D."/>
            <person name="Liao X.-Y."/>
            <person name="Jiang Y.-T."/>
            <person name="Yu X."/>
            <person name="Hao Y."/>
            <person name="Huang J."/>
            <person name="Zhao X.-W."/>
            <person name="Ke S."/>
            <person name="Chen Y.-Y."/>
            <person name="Wu W.-L."/>
            <person name="Hsu J.-L."/>
            <person name="Lin Y.-F."/>
            <person name="Huang M.-D."/>
            <person name="Li C.-Y."/>
            <person name="Huang L."/>
            <person name="Wang Z.-W."/>
            <person name="Zhao X."/>
            <person name="Zhong W.-Y."/>
            <person name="Peng D.-H."/>
            <person name="Ahmad S."/>
            <person name="Lan S."/>
            <person name="Zhang J.-S."/>
            <person name="Tsai W.-C."/>
            <person name="Van De Peer Y."/>
            <person name="Liu Z.-J."/>
        </authorList>
    </citation>
    <scope>NUCLEOTIDE SEQUENCE</scope>
    <source>
        <strain evidence="3">CP</strain>
        <tissue evidence="3">Leaves</tissue>
    </source>
</reference>
<feature type="compositionally biased region" description="Basic residues" evidence="1">
    <location>
        <begin position="22"/>
        <end position="35"/>
    </location>
</feature>
<dbReference type="PANTHER" id="PTHR31371:SF2">
    <property type="entry name" value="PLANT_PROTEIN (DUF668)"/>
    <property type="match status" value="1"/>
</dbReference>
<dbReference type="InterPro" id="IPR021864">
    <property type="entry name" value="DUF3475"/>
</dbReference>
<dbReference type="Pfam" id="PF11961">
    <property type="entry name" value="DUF3475"/>
    <property type="match status" value="1"/>
</dbReference>
<gene>
    <name evidence="3" type="ORF">QJS10_CPB21g00380</name>
</gene>
<dbReference type="PANTHER" id="PTHR31371">
    <property type="entry name" value="BNAC09G50660D PROTEIN"/>
    <property type="match status" value="1"/>
</dbReference>
<protein>
    <recommendedName>
        <fullName evidence="2">DUF3475 domain-containing protein</fullName>
    </recommendedName>
</protein>
<evidence type="ECO:0000256" key="1">
    <source>
        <dbReference type="SAM" id="MobiDB-lite"/>
    </source>
</evidence>
<evidence type="ECO:0000313" key="3">
    <source>
        <dbReference type="EMBL" id="KAK1283484.1"/>
    </source>
</evidence>
<evidence type="ECO:0000313" key="4">
    <source>
        <dbReference type="Proteomes" id="UP001180020"/>
    </source>
</evidence>
<comment type="caution">
    <text evidence="3">The sequence shown here is derived from an EMBL/GenBank/DDBJ whole genome shotgun (WGS) entry which is preliminary data.</text>
</comment>
<name>A0AAV9C3X4_ACOCL</name>
<reference evidence="3" key="1">
    <citation type="journal article" date="2023" name="Nat. Commun.">
        <title>Diploid and tetraploid genomes of Acorus and the evolution of monocots.</title>
        <authorList>
            <person name="Ma L."/>
            <person name="Liu K.W."/>
            <person name="Li Z."/>
            <person name="Hsiao Y.Y."/>
            <person name="Qi Y."/>
            <person name="Fu T."/>
            <person name="Tang G.D."/>
            <person name="Zhang D."/>
            <person name="Sun W.H."/>
            <person name="Liu D.K."/>
            <person name="Li Y."/>
            <person name="Chen G.Z."/>
            <person name="Liu X.D."/>
            <person name="Liao X.Y."/>
            <person name="Jiang Y.T."/>
            <person name="Yu X."/>
            <person name="Hao Y."/>
            <person name="Huang J."/>
            <person name="Zhao X.W."/>
            <person name="Ke S."/>
            <person name="Chen Y.Y."/>
            <person name="Wu W.L."/>
            <person name="Hsu J.L."/>
            <person name="Lin Y.F."/>
            <person name="Huang M.D."/>
            <person name="Li C.Y."/>
            <person name="Huang L."/>
            <person name="Wang Z.W."/>
            <person name="Zhao X."/>
            <person name="Zhong W.Y."/>
            <person name="Peng D.H."/>
            <person name="Ahmad S."/>
            <person name="Lan S."/>
            <person name="Zhang J.S."/>
            <person name="Tsai W.C."/>
            <person name="Van de Peer Y."/>
            <person name="Liu Z.J."/>
        </authorList>
    </citation>
    <scope>NUCLEOTIDE SEQUENCE</scope>
    <source>
        <strain evidence="3">CP</strain>
    </source>
</reference>
<feature type="domain" description="DUF3475" evidence="2">
    <location>
        <begin position="48"/>
        <end position="104"/>
    </location>
</feature>
<feature type="region of interest" description="Disordered" evidence="1">
    <location>
        <begin position="16"/>
        <end position="42"/>
    </location>
</feature>
<evidence type="ECO:0000259" key="2">
    <source>
        <dbReference type="Pfam" id="PF11961"/>
    </source>
</evidence>
<sequence length="294" mass="33420">MFAEARILSNLRHAFSTDQSKKKNSNKKKKKKSQSHSKDPNTKETIGILSFEVASVMSKTVHLHRSLSDAEIARLKSEALRSDGVCTLVSADEHLLLSLALAEKLDDLNRIASVVSRLGRRCSEATLLGFEHVYADVLAGRIEFRDVGCPTRDMESTIKKLERYVTSTVSLYNELEVLNELEQSVKKFQSVQHEETRRVFEQKIMWQRHDIGGLRDSSLWNQTYDKVVGLLARTVFSIYERIRLVFGDYFPESRLGSQEQSRMFSAMSVQVGESVLVIQDWLRREGAKGLFCGA</sequence>
<dbReference type="EMBL" id="JAUJYO010000021">
    <property type="protein sequence ID" value="KAK1283484.1"/>
    <property type="molecule type" value="Genomic_DNA"/>
</dbReference>
<proteinExistence type="predicted"/>